<dbReference type="Proteomes" id="UP001295684">
    <property type="component" value="Unassembled WGS sequence"/>
</dbReference>
<comment type="caution">
    <text evidence="1">The sequence shown here is derived from an EMBL/GenBank/DDBJ whole genome shotgun (WGS) entry which is preliminary data.</text>
</comment>
<evidence type="ECO:0000313" key="1">
    <source>
        <dbReference type="EMBL" id="CAI2367521.1"/>
    </source>
</evidence>
<protein>
    <submittedName>
        <fullName evidence="1">Uncharacterized protein</fullName>
    </submittedName>
</protein>
<organism evidence="1 2">
    <name type="scientific">Euplotes crassus</name>
    <dbReference type="NCBI Taxonomy" id="5936"/>
    <lineage>
        <taxon>Eukaryota</taxon>
        <taxon>Sar</taxon>
        <taxon>Alveolata</taxon>
        <taxon>Ciliophora</taxon>
        <taxon>Intramacronucleata</taxon>
        <taxon>Spirotrichea</taxon>
        <taxon>Hypotrichia</taxon>
        <taxon>Euplotida</taxon>
        <taxon>Euplotidae</taxon>
        <taxon>Moneuplotes</taxon>
    </lineage>
</organism>
<keyword evidence="2" id="KW-1185">Reference proteome</keyword>
<dbReference type="EMBL" id="CAMPGE010008631">
    <property type="protein sequence ID" value="CAI2367521.1"/>
    <property type="molecule type" value="Genomic_DNA"/>
</dbReference>
<proteinExistence type="predicted"/>
<dbReference type="AlphaFoldDB" id="A0AAD1UE10"/>
<reference evidence="1" key="1">
    <citation type="submission" date="2023-07" db="EMBL/GenBank/DDBJ databases">
        <authorList>
            <consortium name="AG Swart"/>
            <person name="Singh M."/>
            <person name="Singh A."/>
            <person name="Seah K."/>
            <person name="Emmerich C."/>
        </authorList>
    </citation>
    <scope>NUCLEOTIDE SEQUENCE</scope>
    <source>
        <strain evidence="1">DP1</strain>
    </source>
</reference>
<name>A0AAD1UE10_EUPCR</name>
<accession>A0AAD1UE10</accession>
<gene>
    <name evidence="1" type="ORF">ECRASSUSDP1_LOCUS8808</name>
</gene>
<sequence length="312" mass="36343">MKSEELEKIFNKRIKDKGWSKLFKDIQHEDSEEIKGTSLSSSRKSEEFAIYGREKDSQKIEISGSEMLTEKLDSLIQIYCEVSGISQEEIILEIAESLSNKQKLKQKLMEAFKDSFKNLKLNWNDKNAIQKSVGSCIKNIPMLLINMKGFYPSRNKGSRNCDYHLAAYLRTFMIGFVPIFYSETWSYKQDQYEEIFCENNDTMMDLFLDFILIKYPSKRVKYAYSKILLRSQKLDGMLLKLKGRKATQNRIEFQAFCAQNASLNLIAHKTQLVLKTLKLKESQLEIIEELFSNSKTMCADFKDSLCFELAKN</sequence>
<evidence type="ECO:0000313" key="2">
    <source>
        <dbReference type="Proteomes" id="UP001295684"/>
    </source>
</evidence>